<dbReference type="SUPFAM" id="SSF55347">
    <property type="entry name" value="Glyceraldehyde-3-phosphate dehydrogenase-like, C-terminal domain"/>
    <property type="match status" value="1"/>
</dbReference>
<dbReference type="EMBL" id="JBAKBA010000028">
    <property type="protein sequence ID" value="MEL0659924.1"/>
    <property type="molecule type" value="Genomic_DNA"/>
</dbReference>
<feature type="domain" description="Gfo/Idh/MocA-like oxidoreductase C-terminal" evidence="3">
    <location>
        <begin position="154"/>
        <end position="389"/>
    </location>
</feature>
<dbReference type="InterPro" id="IPR004104">
    <property type="entry name" value="Gfo/Idh/MocA-like_OxRdtase_C"/>
</dbReference>
<dbReference type="InterPro" id="IPR036291">
    <property type="entry name" value="NAD(P)-bd_dom_sf"/>
</dbReference>
<comment type="caution">
    <text evidence="4">The sequence shown here is derived from an EMBL/GenBank/DDBJ whole genome shotgun (WGS) entry which is preliminary data.</text>
</comment>
<proteinExistence type="predicted"/>
<organism evidence="4 5">
    <name type="scientific">Psychromonas arctica</name>
    <dbReference type="NCBI Taxonomy" id="168275"/>
    <lineage>
        <taxon>Bacteria</taxon>
        <taxon>Pseudomonadati</taxon>
        <taxon>Pseudomonadota</taxon>
        <taxon>Gammaproteobacteria</taxon>
        <taxon>Alteromonadales</taxon>
        <taxon>Psychromonadaceae</taxon>
        <taxon>Psychromonas</taxon>
    </lineage>
</organism>
<protein>
    <submittedName>
        <fullName evidence="4">Gfo/Idh/MocA family oxidoreductase</fullName>
    </submittedName>
</protein>
<dbReference type="Pfam" id="PF01408">
    <property type="entry name" value="GFO_IDH_MocA"/>
    <property type="match status" value="1"/>
</dbReference>
<dbReference type="InterPro" id="IPR000683">
    <property type="entry name" value="Gfo/Idh/MocA-like_OxRdtase_N"/>
</dbReference>
<dbReference type="PANTHER" id="PTHR43708:SF3">
    <property type="entry name" value="OXIDOREDUCTASE"/>
    <property type="match status" value="1"/>
</dbReference>
<dbReference type="InterPro" id="IPR051317">
    <property type="entry name" value="Gfo/Idh/MocA_oxidoreduct"/>
</dbReference>
<evidence type="ECO:0000259" key="3">
    <source>
        <dbReference type="Pfam" id="PF02894"/>
    </source>
</evidence>
<evidence type="ECO:0000259" key="2">
    <source>
        <dbReference type="Pfam" id="PF01408"/>
    </source>
</evidence>
<dbReference type="Gene3D" id="3.30.360.10">
    <property type="entry name" value="Dihydrodipicolinate Reductase, domain 2"/>
    <property type="match status" value="1"/>
</dbReference>
<dbReference type="RefSeq" id="WP_341628432.1">
    <property type="nucleotide sequence ID" value="NZ_JBAKBA010000028.1"/>
</dbReference>
<gene>
    <name evidence="4" type="ORF">V6255_12325</name>
</gene>
<evidence type="ECO:0000313" key="4">
    <source>
        <dbReference type="EMBL" id="MEL0659924.1"/>
    </source>
</evidence>
<dbReference type="Proteomes" id="UP001366060">
    <property type="component" value="Unassembled WGS sequence"/>
</dbReference>
<sequence length="392" mass="43821">MFNEESHLKQPIRWAMVGGGRGSQIGYSHRNAALRDGLFKLVAGAFDLDAERGRDFAVNLGIDEERSYSTYKEMFAQEKLREDGIQAVSIATPNSTHFEICKAALEAELHVVCEKPLTFTTAEAYQLQALAKEKNRLIGVMYGYSGFPMVHQAREMVRRGDLGDIRIVNAQFAHGFHNEEYEKDDPSLKWRVTPAASGPTYVIGDIGTHAFYLCEMITEMEVESLCCMRQSFIESRAPLEDNAHVMLKFKGGAVGTLWASAVNSGSMHQQKIRVVGSKASIEWWDEFPNQLRYEVQGEAPRILDRGMGYLYQDDQGVSCNRVGGGHAEGYFESWANLYARFAHAFDAAERNDQTALAAIWLPGVEAGIEGTRLCEKCVESADNGSQWVNYKD</sequence>
<dbReference type="SUPFAM" id="SSF51735">
    <property type="entry name" value="NAD(P)-binding Rossmann-fold domains"/>
    <property type="match status" value="1"/>
</dbReference>
<dbReference type="Gene3D" id="3.40.50.720">
    <property type="entry name" value="NAD(P)-binding Rossmann-like Domain"/>
    <property type="match status" value="1"/>
</dbReference>
<keyword evidence="5" id="KW-1185">Reference proteome</keyword>
<feature type="domain" description="Gfo/Idh/MocA-like oxidoreductase N-terminal" evidence="2">
    <location>
        <begin position="12"/>
        <end position="141"/>
    </location>
</feature>
<dbReference type="Pfam" id="PF02894">
    <property type="entry name" value="GFO_IDH_MocA_C"/>
    <property type="match status" value="1"/>
</dbReference>
<evidence type="ECO:0000256" key="1">
    <source>
        <dbReference type="ARBA" id="ARBA00022729"/>
    </source>
</evidence>
<reference evidence="4 5" key="1">
    <citation type="submission" date="2024-02" db="EMBL/GenBank/DDBJ databases">
        <title>Bacteria isolated from the canopy kelp, Nereocystis luetkeana.</title>
        <authorList>
            <person name="Pfister C.A."/>
            <person name="Younker I.T."/>
            <person name="Light S.H."/>
        </authorList>
    </citation>
    <scope>NUCLEOTIDE SEQUENCE [LARGE SCALE GENOMIC DNA]</scope>
    <source>
        <strain evidence="4 5">TI.2.07</strain>
    </source>
</reference>
<keyword evidence="1" id="KW-0732">Signal</keyword>
<name>A0ABU9HDE8_9GAMM</name>
<evidence type="ECO:0000313" key="5">
    <source>
        <dbReference type="Proteomes" id="UP001366060"/>
    </source>
</evidence>
<dbReference type="PANTHER" id="PTHR43708">
    <property type="entry name" value="CONSERVED EXPRESSED OXIDOREDUCTASE (EUROFUNG)"/>
    <property type="match status" value="1"/>
</dbReference>
<accession>A0ABU9HDE8</accession>